<gene>
    <name evidence="1" type="ORF">G6N74_12340</name>
</gene>
<dbReference type="Gene3D" id="3.20.20.140">
    <property type="entry name" value="Metal-dependent hydrolases"/>
    <property type="match status" value="1"/>
</dbReference>
<dbReference type="Proteomes" id="UP000481252">
    <property type="component" value="Unassembled WGS sequence"/>
</dbReference>
<protein>
    <recommendedName>
        <fullName evidence="3">Cytosolic protein</fullName>
    </recommendedName>
</protein>
<dbReference type="AlphaFoldDB" id="A0A7C9R7M4"/>
<reference evidence="1 2" key="1">
    <citation type="submission" date="2020-02" db="EMBL/GenBank/DDBJ databases">
        <title>Genome sequence of the type strain CGMCC 1.15528 of Mesorhizobium zhangyense.</title>
        <authorList>
            <person name="Gao J."/>
            <person name="Sun J."/>
        </authorList>
    </citation>
    <scope>NUCLEOTIDE SEQUENCE [LARGE SCALE GENOMIC DNA]</scope>
    <source>
        <strain evidence="1 2">CGMCC 1.15528</strain>
    </source>
</reference>
<dbReference type="InterPro" id="IPR046249">
    <property type="entry name" value="DUF6282"/>
</dbReference>
<keyword evidence="2" id="KW-1185">Reference proteome</keyword>
<dbReference type="EMBL" id="JAAKZG010000004">
    <property type="protein sequence ID" value="NGN41859.1"/>
    <property type="molecule type" value="Genomic_DNA"/>
</dbReference>
<evidence type="ECO:0000313" key="1">
    <source>
        <dbReference type="EMBL" id="NGN41859.1"/>
    </source>
</evidence>
<dbReference type="SUPFAM" id="SSF51556">
    <property type="entry name" value="Metallo-dependent hydrolases"/>
    <property type="match status" value="1"/>
</dbReference>
<evidence type="ECO:0000313" key="2">
    <source>
        <dbReference type="Proteomes" id="UP000481252"/>
    </source>
</evidence>
<dbReference type="InterPro" id="IPR032466">
    <property type="entry name" value="Metal_Hydrolase"/>
</dbReference>
<organism evidence="1 2">
    <name type="scientific">Mesorhizobium zhangyense</name>
    <dbReference type="NCBI Taxonomy" id="1776730"/>
    <lineage>
        <taxon>Bacteria</taxon>
        <taxon>Pseudomonadati</taxon>
        <taxon>Pseudomonadota</taxon>
        <taxon>Alphaproteobacteria</taxon>
        <taxon>Hyphomicrobiales</taxon>
        <taxon>Phyllobacteriaceae</taxon>
        <taxon>Mesorhizobium</taxon>
    </lineage>
</organism>
<dbReference type="RefSeq" id="WP_165117675.1">
    <property type="nucleotide sequence ID" value="NZ_JAAKZG010000004.1"/>
</dbReference>
<sequence length="306" mass="33742">MNVANKPSERETIVADLMKGTVDLHVHSGPSLMPRKVDHIEVVRQAADAGMKAILLKDHYYPTMPIAHLLNKHLDLPVETLGAIVLNNPVGGLNPSAVDYALKQGARIVWMATAHARNHIDHDKKDADFKNKFPVNSKKTVQPIPASLVDGKGVVTDDVKLILDLIAQADAAVSGGHHHIDELYPFYEEAKKRGVTRLFLNHPTYVNEGSFQDISRLVSMGVKMEHSICMFVPSTFYLFDKEHLKAAIAAAGVDNTFFGSDLGQNNNPTPVEGFRLMIELLLDLDYSVDDIRKMVSTNASDFVGLQ</sequence>
<evidence type="ECO:0008006" key="3">
    <source>
        <dbReference type="Google" id="ProtNLM"/>
    </source>
</evidence>
<dbReference type="Pfam" id="PF19799">
    <property type="entry name" value="DUF6282"/>
    <property type="match status" value="1"/>
</dbReference>
<name>A0A7C9R7M4_9HYPH</name>
<comment type="caution">
    <text evidence="1">The sequence shown here is derived from an EMBL/GenBank/DDBJ whole genome shotgun (WGS) entry which is preliminary data.</text>
</comment>
<accession>A0A7C9R7M4</accession>
<proteinExistence type="predicted"/>